<evidence type="ECO:0000256" key="1">
    <source>
        <dbReference type="SAM" id="MobiDB-lite"/>
    </source>
</evidence>
<dbReference type="AlphaFoldDB" id="A0A562T1B4"/>
<reference evidence="3 4" key="1">
    <citation type="submission" date="2019-07" db="EMBL/GenBank/DDBJ databases">
        <title>Genomic Encyclopedia of Archaeal and Bacterial Type Strains, Phase II (KMG-II): from individual species to whole genera.</title>
        <authorList>
            <person name="Goeker M."/>
        </authorList>
    </citation>
    <scope>NUCLEOTIDE SEQUENCE [LARGE SCALE GENOMIC DNA]</scope>
    <source>
        <strain evidence="3 4">ATCC BAA-252</strain>
    </source>
</reference>
<dbReference type="Gene3D" id="3.40.50.150">
    <property type="entry name" value="Vaccinia Virus protein VP39"/>
    <property type="match status" value="1"/>
</dbReference>
<sequence>MKKDQEMSLSSNTANTMTQTTPPRFWDKAARKYAAMPLRNQADYESWLARVVEHLGPDDKVLEVGCGTGSTALRLAPHVGAITATDYAPTMIEIANEKRAQTKLSNLTFRTADPFDPSNEAAKAVGGENFDAVLAFNLLHLLADPENALECLRTLVKPGGLFISKTVCLKDSAWLFAPIIGALRLVGKAPRVRMMSPAGVENIITGAGFEILERQTFGARAKGHFLVARAVE</sequence>
<protein>
    <submittedName>
        <fullName evidence="3">Methyltransferase family protein</fullName>
    </submittedName>
</protein>
<accession>A0A562T1B4</accession>
<dbReference type="EMBL" id="VLLF01000004">
    <property type="protein sequence ID" value="TWI87439.1"/>
    <property type="molecule type" value="Genomic_DNA"/>
</dbReference>
<dbReference type="PANTHER" id="PTHR43861">
    <property type="entry name" value="TRANS-ACONITATE 2-METHYLTRANSFERASE-RELATED"/>
    <property type="match status" value="1"/>
</dbReference>
<keyword evidence="3" id="KW-0808">Transferase</keyword>
<organism evidence="3 4">
    <name type="scientific">Roseibium hamelinense</name>
    <dbReference type="NCBI Taxonomy" id="150831"/>
    <lineage>
        <taxon>Bacteria</taxon>
        <taxon>Pseudomonadati</taxon>
        <taxon>Pseudomonadota</taxon>
        <taxon>Alphaproteobacteria</taxon>
        <taxon>Hyphomicrobiales</taxon>
        <taxon>Stappiaceae</taxon>
        <taxon>Roseibium</taxon>
    </lineage>
</organism>
<keyword evidence="3" id="KW-0489">Methyltransferase</keyword>
<feature type="compositionally biased region" description="Polar residues" evidence="1">
    <location>
        <begin position="7"/>
        <end position="21"/>
    </location>
</feature>
<dbReference type="InterPro" id="IPR013217">
    <property type="entry name" value="Methyltransf_12"/>
</dbReference>
<dbReference type="InterPro" id="IPR029063">
    <property type="entry name" value="SAM-dependent_MTases_sf"/>
</dbReference>
<proteinExistence type="predicted"/>
<dbReference type="SUPFAM" id="SSF53335">
    <property type="entry name" value="S-adenosyl-L-methionine-dependent methyltransferases"/>
    <property type="match status" value="1"/>
</dbReference>
<feature type="domain" description="Methyltransferase type 12" evidence="2">
    <location>
        <begin position="62"/>
        <end position="162"/>
    </location>
</feature>
<evidence type="ECO:0000313" key="4">
    <source>
        <dbReference type="Proteomes" id="UP000320593"/>
    </source>
</evidence>
<dbReference type="CDD" id="cd02440">
    <property type="entry name" value="AdoMet_MTases"/>
    <property type="match status" value="1"/>
</dbReference>
<evidence type="ECO:0000259" key="2">
    <source>
        <dbReference type="Pfam" id="PF08242"/>
    </source>
</evidence>
<keyword evidence="4" id="KW-1185">Reference proteome</keyword>
<gene>
    <name evidence="3" type="ORF">JM93_02004</name>
</gene>
<dbReference type="RefSeq" id="WP_208995073.1">
    <property type="nucleotide sequence ID" value="NZ_SMLY01000081.1"/>
</dbReference>
<name>A0A562T1B4_9HYPH</name>
<evidence type="ECO:0000313" key="3">
    <source>
        <dbReference type="EMBL" id="TWI87439.1"/>
    </source>
</evidence>
<comment type="caution">
    <text evidence="3">The sequence shown here is derived from an EMBL/GenBank/DDBJ whole genome shotgun (WGS) entry which is preliminary data.</text>
</comment>
<dbReference type="GO" id="GO:0032259">
    <property type="term" value="P:methylation"/>
    <property type="evidence" value="ECO:0007669"/>
    <property type="project" value="UniProtKB-KW"/>
</dbReference>
<dbReference type="Proteomes" id="UP000320593">
    <property type="component" value="Unassembled WGS sequence"/>
</dbReference>
<feature type="region of interest" description="Disordered" evidence="1">
    <location>
        <begin position="1"/>
        <end position="21"/>
    </location>
</feature>
<dbReference type="GO" id="GO:0008168">
    <property type="term" value="F:methyltransferase activity"/>
    <property type="evidence" value="ECO:0007669"/>
    <property type="project" value="UniProtKB-KW"/>
</dbReference>
<dbReference type="Pfam" id="PF08242">
    <property type="entry name" value="Methyltransf_12"/>
    <property type="match status" value="1"/>
</dbReference>
<dbReference type="PANTHER" id="PTHR43861:SF1">
    <property type="entry name" value="TRANS-ACONITATE 2-METHYLTRANSFERASE"/>
    <property type="match status" value="1"/>
</dbReference>